<proteinExistence type="predicted"/>
<dbReference type="SUPFAM" id="SSF81606">
    <property type="entry name" value="PP2C-like"/>
    <property type="match status" value="1"/>
</dbReference>
<comment type="caution">
    <text evidence="4">The sequence shown here is derived from an EMBL/GenBank/DDBJ whole genome shotgun (WGS) entry which is preliminary data.</text>
</comment>
<evidence type="ECO:0000256" key="1">
    <source>
        <dbReference type="ARBA" id="ARBA00022801"/>
    </source>
</evidence>
<protein>
    <submittedName>
        <fullName evidence="4">Serine/threonine-protein phosphatase</fullName>
    </submittedName>
</protein>
<keyword evidence="5" id="KW-1185">Reference proteome</keyword>
<dbReference type="Proteomes" id="UP000233398">
    <property type="component" value="Unassembled WGS sequence"/>
</dbReference>
<dbReference type="OrthoDB" id="9763484at2"/>
<dbReference type="InterPro" id="IPR036457">
    <property type="entry name" value="PPM-type-like_dom_sf"/>
</dbReference>
<evidence type="ECO:0000313" key="5">
    <source>
        <dbReference type="Proteomes" id="UP000233398"/>
    </source>
</evidence>
<dbReference type="Gene3D" id="3.60.40.10">
    <property type="entry name" value="PPM-type phosphatase domain"/>
    <property type="match status" value="1"/>
</dbReference>
<sequence>MGLKNETKSKYDTKTFYKEYVSGMNSRQLGKEFQSDSERLKKLYFDALKETNPNSAPQKIPITQKFLSLLSALTKRLNPVRRLVFGISVVSFFLHFILSFIGLTIYPIQPLLLPVAFLGMLAILLIELLEKSDVQKELDFARDIQLSLLPPSATEWQQHEAYSFAATASEVGGDYVDIIKTEKGTYVIIADVSGKGISAALYMVRMQALVHLLIKKLNPGPKELFLELNEYVKSNKMDKTFVTACAAFFPNGEDHFIFARAGHNTPIIFNKKLDSTFSLKTEGFALGMTSTRMLRKNLEEKKFQFEAGDSILFYTDGLVEARNRHNEEYGEERLDGLMSIYGSLHAKSITQKIQSSIELFAGDEKPMDDITFTTVHKNDPPKQIDK</sequence>
<feature type="transmembrane region" description="Helical" evidence="2">
    <location>
        <begin position="111"/>
        <end position="129"/>
    </location>
</feature>
<feature type="domain" description="PPM-type phosphatase" evidence="3">
    <location>
        <begin position="156"/>
        <end position="377"/>
    </location>
</feature>
<evidence type="ECO:0000259" key="3">
    <source>
        <dbReference type="SMART" id="SM00331"/>
    </source>
</evidence>
<dbReference type="SMART" id="SM00331">
    <property type="entry name" value="PP2C_SIG"/>
    <property type="match status" value="1"/>
</dbReference>
<gene>
    <name evidence="4" type="ORF">CWD77_06270</name>
</gene>
<dbReference type="AlphaFoldDB" id="A0A2N0VLI1"/>
<feature type="transmembrane region" description="Helical" evidence="2">
    <location>
        <begin position="83"/>
        <end position="105"/>
    </location>
</feature>
<reference evidence="4 5" key="1">
    <citation type="submission" date="2017-11" db="EMBL/GenBank/DDBJ databases">
        <title>Rhodohalobacter 15182 sp. nov., isolated from a salt lake.</title>
        <authorList>
            <person name="Han S."/>
        </authorList>
    </citation>
    <scope>NUCLEOTIDE SEQUENCE [LARGE SCALE GENOMIC DNA]</scope>
    <source>
        <strain evidence="4 5">15182</strain>
    </source>
</reference>
<keyword evidence="2" id="KW-1133">Transmembrane helix</keyword>
<dbReference type="RefSeq" id="WP_101072459.1">
    <property type="nucleotide sequence ID" value="NZ_PISP01000001.1"/>
</dbReference>
<dbReference type="GO" id="GO:0016791">
    <property type="term" value="F:phosphatase activity"/>
    <property type="evidence" value="ECO:0007669"/>
    <property type="project" value="TreeGrafter"/>
</dbReference>
<keyword evidence="1" id="KW-0378">Hydrolase</keyword>
<dbReference type="Pfam" id="PF07228">
    <property type="entry name" value="SpoIIE"/>
    <property type="match status" value="1"/>
</dbReference>
<dbReference type="PANTHER" id="PTHR43156:SF2">
    <property type="entry name" value="STAGE II SPORULATION PROTEIN E"/>
    <property type="match status" value="1"/>
</dbReference>
<dbReference type="InterPro" id="IPR052016">
    <property type="entry name" value="Bact_Sigma-Reg"/>
</dbReference>
<dbReference type="InterPro" id="IPR001932">
    <property type="entry name" value="PPM-type_phosphatase-like_dom"/>
</dbReference>
<dbReference type="PANTHER" id="PTHR43156">
    <property type="entry name" value="STAGE II SPORULATION PROTEIN E-RELATED"/>
    <property type="match status" value="1"/>
</dbReference>
<evidence type="ECO:0000256" key="2">
    <source>
        <dbReference type="SAM" id="Phobius"/>
    </source>
</evidence>
<organism evidence="4 5">
    <name type="scientific">Rhodohalobacter barkolensis</name>
    <dbReference type="NCBI Taxonomy" id="2053187"/>
    <lineage>
        <taxon>Bacteria</taxon>
        <taxon>Pseudomonadati</taxon>
        <taxon>Balneolota</taxon>
        <taxon>Balneolia</taxon>
        <taxon>Balneolales</taxon>
        <taxon>Balneolaceae</taxon>
        <taxon>Rhodohalobacter</taxon>
    </lineage>
</organism>
<keyword evidence="2" id="KW-0472">Membrane</keyword>
<accession>A0A2N0VLI1</accession>
<evidence type="ECO:0000313" key="4">
    <source>
        <dbReference type="EMBL" id="PKD45057.1"/>
    </source>
</evidence>
<keyword evidence="2" id="KW-0812">Transmembrane</keyword>
<dbReference type="EMBL" id="PISP01000001">
    <property type="protein sequence ID" value="PKD45057.1"/>
    <property type="molecule type" value="Genomic_DNA"/>
</dbReference>
<name>A0A2N0VLI1_9BACT</name>